<dbReference type="AlphaFoldDB" id="A0A1G6XZL6"/>
<reference evidence="2" key="1">
    <citation type="submission" date="2016-10" db="EMBL/GenBank/DDBJ databases">
        <authorList>
            <person name="Varghese N."/>
            <person name="Submissions S."/>
        </authorList>
    </citation>
    <scope>NUCLEOTIDE SEQUENCE [LARGE SCALE GENOMIC DNA]</scope>
    <source>
        <strain evidence="2">DSM 23095</strain>
    </source>
</reference>
<evidence type="ECO:0000313" key="2">
    <source>
        <dbReference type="Proteomes" id="UP000199060"/>
    </source>
</evidence>
<dbReference type="STRING" id="686796.SAMN04488104_10611"/>
<organism evidence="1 2">
    <name type="scientific">Algoriphagus faecimaris</name>
    <dbReference type="NCBI Taxonomy" id="686796"/>
    <lineage>
        <taxon>Bacteria</taxon>
        <taxon>Pseudomonadati</taxon>
        <taxon>Bacteroidota</taxon>
        <taxon>Cytophagia</taxon>
        <taxon>Cytophagales</taxon>
        <taxon>Cyclobacteriaceae</taxon>
        <taxon>Algoriphagus</taxon>
    </lineage>
</organism>
<sequence>YFILKDKTAYKELGAEYLESRKKDRQIQHYLDKLRELGVELNKEKVA</sequence>
<accession>A0A1G6XZL6</accession>
<gene>
    <name evidence="1" type="ORF">SAMN04488104_10741</name>
</gene>
<feature type="non-terminal residue" evidence="1">
    <location>
        <position position="1"/>
    </location>
</feature>
<proteinExistence type="predicted"/>
<name>A0A1G6XZL6_9BACT</name>
<keyword evidence="2" id="KW-1185">Reference proteome</keyword>
<dbReference type="Proteomes" id="UP000199060">
    <property type="component" value="Unassembled WGS sequence"/>
</dbReference>
<evidence type="ECO:0000313" key="1">
    <source>
        <dbReference type="EMBL" id="SDD83471.1"/>
    </source>
</evidence>
<dbReference type="EMBL" id="FNAC01000074">
    <property type="protein sequence ID" value="SDD83471.1"/>
    <property type="molecule type" value="Genomic_DNA"/>
</dbReference>
<protein>
    <submittedName>
        <fullName evidence="1">Uncharacterized protein</fullName>
    </submittedName>
</protein>